<evidence type="ECO:0000313" key="1">
    <source>
        <dbReference type="EMBL" id="KAF2616538.1"/>
    </source>
</evidence>
<dbReference type="EMBL" id="QGKW02000007">
    <property type="protein sequence ID" value="KAF2616538.1"/>
    <property type="molecule type" value="Genomic_DNA"/>
</dbReference>
<accession>A0A8S9ME76</accession>
<dbReference type="Proteomes" id="UP000712281">
    <property type="component" value="Unassembled WGS sequence"/>
</dbReference>
<name>A0A8S9ME76_BRACR</name>
<comment type="caution">
    <text evidence="1">The sequence shown here is derived from an EMBL/GenBank/DDBJ whole genome shotgun (WGS) entry which is preliminary data.</text>
</comment>
<gene>
    <name evidence="1" type="ORF">F2Q68_00039815</name>
</gene>
<dbReference type="AlphaFoldDB" id="A0A8S9ME76"/>
<reference evidence="1" key="1">
    <citation type="submission" date="2019-12" db="EMBL/GenBank/DDBJ databases">
        <title>Genome sequencing and annotation of Brassica cretica.</title>
        <authorList>
            <person name="Studholme D.J."/>
            <person name="Sarris P.F."/>
        </authorList>
    </citation>
    <scope>NUCLEOTIDE SEQUENCE</scope>
    <source>
        <strain evidence="1">PFS-001/15</strain>
        <tissue evidence="1">Leaf</tissue>
    </source>
</reference>
<organism evidence="1 2">
    <name type="scientific">Brassica cretica</name>
    <name type="common">Mustard</name>
    <dbReference type="NCBI Taxonomy" id="69181"/>
    <lineage>
        <taxon>Eukaryota</taxon>
        <taxon>Viridiplantae</taxon>
        <taxon>Streptophyta</taxon>
        <taxon>Embryophyta</taxon>
        <taxon>Tracheophyta</taxon>
        <taxon>Spermatophyta</taxon>
        <taxon>Magnoliopsida</taxon>
        <taxon>eudicotyledons</taxon>
        <taxon>Gunneridae</taxon>
        <taxon>Pentapetalae</taxon>
        <taxon>rosids</taxon>
        <taxon>malvids</taxon>
        <taxon>Brassicales</taxon>
        <taxon>Brassicaceae</taxon>
        <taxon>Brassiceae</taxon>
        <taxon>Brassica</taxon>
    </lineage>
</organism>
<sequence length="77" mass="9170">MLTRSCKLGAFNPQRSVLLIDRQHHQFIDRFLSTTVDLDTSPVDRYSLTTIDRRHSSVYRHLPSNIDRYFSLNIDRY</sequence>
<evidence type="ECO:0000313" key="2">
    <source>
        <dbReference type="Proteomes" id="UP000712281"/>
    </source>
</evidence>
<proteinExistence type="predicted"/>
<protein>
    <submittedName>
        <fullName evidence="1">Uncharacterized protein</fullName>
    </submittedName>
</protein>